<keyword evidence="1" id="KW-0677">Repeat</keyword>
<dbReference type="InterPro" id="IPR056884">
    <property type="entry name" value="NPHP3-like_N"/>
</dbReference>
<comment type="caution">
    <text evidence="3">The sequence shown here is derived from an EMBL/GenBank/DDBJ whole genome shotgun (WGS) entry which is preliminary data.</text>
</comment>
<dbReference type="AlphaFoldDB" id="A0A9W8K8F8"/>
<evidence type="ECO:0000256" key="1">
    <source>
        <dbReference type="ARBA" id="ARBA00022737"/>
    </source>
</evidence>
<proteinExistence type="predicted"/>
<reference evidence="3" key="1">
    <citation type="submission" date="2022-07" db="EMBL/GenBank/DDBJ databases">
        <title>Genome Sequence of Agrocybe chaxingu.</title>
        <authorList>
            <person name="Buettner E."/>
        </authorList>
    </citation>
    <scope>NUCLEOTIDE SEQUENCE</scope>
    <source>
        <strain evidence="3">MP-N11</strain>
    </source>
</reference>
<dbReference type="Pfam" id="PF24883">
    <property type="entry name" value="NPHP3_N"/>
    <property type="match status" value="1"/>
</dbReference>
<accession>A0A9W8K8F8</accession>
<evidence type="ECO:0000259" key="2">
    <source>
        <dbReference type="Pfam" id="PF24883"/>
    </source>
</evidence>
<protein>
    <recommendedName>
        <fullName evidence="2">Nephrocystin 3-like N-terminal domain-containing protein</fullName>
    </recommendedName>
</protein>
<dbReference type="OrthoDB" id="3014077at2759"/>
<organism evidence="3 4">
    <name type="scientific">Agrocybe chaxingu</name>
    <dbReference type="NCBI Taxonomy" id="84603"/>
    <lineage>
        <taxon>Eukaryota</taxon>
        <taxon>Fungi</taxon>
        <taxon>Dikarya</taxon>
        <taxon>Basidiomycota</taxon>
        <taxon>Agaricomycotina</taxon>
        <taxon>Agaricomycetes</taxon>
        <taxon>Agaricomycetidae</taxon>
        <taxon>Agaricales</taxon>
        <taxon>Agaricineae</taxon>
        <taxon>Strophariaceae</taxon>
        <taxon>Agrocybe</taxon>
    </lineage>
</organism>
<evidence type="ECO:0000313" key="4">
    <source>
        <dbReference type="Proteomes" id="UP001148786"/>
    </source>
</evidence>
<feature type="domain" description="Nephrocystin 3-like N-terminal" evidence="2">
    <location>
        <begin position="12"/>
        <end position="125"/>
    </location>
</feature>
<dbReference type="EMBL" id="JANKHO010000398">
    <property type="protein sequence ID" value="KAJ3510447.1"/>
    <property type="molecule type" value="Genomic_DNA"/>
</dbReference>
<evidence type="ECO:0000313" key="3">
    <source>
        <dbReference type="EMBL" id="KAJ3510447.1"/>
    </source>
</evidence>
<name>A0A9W8K8F8_9AGAR</name>
<keyword evidence="4" id="KW-1185">Reference proteome</keyword>
<gene>
    <name evidence="3" type="ORF">NLJ89_g4673</name>
</gene>
<dbReference type="Proteomes" id="UP001148786">
    <property type="component" value="Unassembled WGS sequence"/>
</dbReference>
<sequence length="136" mass="15221">MLLSASFLSRAMTGQNYERPLIPTIAYQLTSAIPPVLSYIDQAILLDPFIFSKDLETQVSVLIIQPIISALREGGEAHGASWPNIIVVDGLDEYRDSTSQKRLLLALQKVAQIPLFPIRILISSRPEYHLIPPVRR</sequence>